<feature type="domain" description="NAD(P)-binding" evidence="1">
    <location>
        <begin position="7"/>
        <end position="191"/>
    </location>
</feature>
<organism evidence="2 3">
    <name type="scientific">Arthrobacter sunyaminii</name>
    <dbReference type="NCBI Taxonomy" id="2816859"/>
    <lineage>
        <taxon>Bacteria</taxon>
        <taxon>Bacillati</taxon>
        <taxon>Actinomycetota</taxon>
        <taxon>Actinomycetes</taxon>
        <taxon>Micrococcales</taxon>
        <taxon>Micrococcaceae</taxon>
        <taxon>Arthrobacter</taxon>
    </lineage>
</organism>
<gene>
    <name evidence="2" type="ORF">KG104_13840</name>
</gene>
<dbReference type="PANTHER" id="PTHR15020:SF45">
    <property type="entry name" value="NAD(P)-BINDING DOMAIN-CONTAINING PROTEIN"/>
    <property type="match status" value="1"/>
</dbReference>
<sequence>MKITIVGGSKGTGAQLAALAQAAGHEVTVVSRSGNAPAGVHAVTGDAADPAVAARAVAGADAVVVTVGGAKGVSRQRTAVTESVIGAMQKAGVHRLLVQSSLGAGDSGSQMPAPLRLVMQAVLAKALADHNKQEAAVQSSGLEWTIVRPTGLTDKEPTGTWKALTTGDGGRLGGSIPRRDLAACMLGLLTDDSSVGKALGVSS</sequence>
<evidence type="ECO:0000259" key="1">
    <source>
        <dbReference type="Pfam" id="PF13460"/>
    </source>
</evidence>
<dbReference type="InterPro" id="IPR036291">
    <property type="entry name" value="NAD(P)-bd_dom_sf"/>
</dbReference>
<evidence type="ECO:0000313" key="2">
    <source>
        <dbReference type="EMBL" id="QWQ35542.1"/>
    </source>
</evidence>
<dbReference type="SUPFAM" id="SSF51735">
    <property type="entry name" value="NAD(P)-binding Rossmann-fold domains"/>
    <property type="match status" value="1"/>
</dbReference>
<dbReference type="Proteomes" id="UP000680588">
    <property type="component" value="Chromosome"/>
</dbReference>
<protein>
    <submittedName>
        <fullName evidence="2">SDR family oxidoreductase</fullName>
    </submittedName>
</protein>
<name>A0A975PF14_9MICC</name>
<evidence type="ECO:0000313" key="3">
    <source>
        <dbReference type="Proteomes" id="UP000680588"/>
    </source>
</evidence>
<proteinExistence type="predicted"/>
<dbReference type="EMBL" id="CP076456">
    <property type="protein sequence ID" value="QWQ35542.1"/>
    <property type="molecule type" value="Genomic_DNA"/>
</dbReference>
<dbReference type="AlphaFoldDB" id="A0A975PF14"/>
<keyword evidence="3" id="KW-1185">Reference proteome</keyword>
<accession>A0A975PF14</accession>
<dbReference type="InterPro" id="IPR016040">
    <property type="entry name" value="NAD(P)-bd_dom"/>
</dbReference>
<dbReference type="Gene3D" id="3.40.50.720">
    <property type="entry name" value="NAD(P)-binding Rossmann-like Domain"/>
    <property type="match status" value="1"/>
</dbReference>
<reference evidence="2" key="1">
    <citation type="submission" date="2021-06" db="EMBL/GenBank/DDBJ databases">
        <title>Novel species in genus Arthrobacter.</title>
        <authorList>
            <person name="Zhang G."/>
        </authorList>
    </citation>
    <scope>NUCLEOTIDE SEQUENCE</scope>
    <source>
        <strain evidence="2">Zg-ZUI122</strain>
    </source>
</reference>
<dbReference type="PANTHER" id="PTHR15020">
    <property type="entry name" value="FLAVIN REDUCTASE-RELATED"/>
    <property type="match status" value="1"/>
</dbReference>
<dbReference type="Pfam" id="PF13460">
    <property type="entry name" value="NAD_binding_10"/>
    <property type="match status" value="1"/>
</dbReference>
<dbReference type="KEGG" id="asun:KG104_13840"/>
<dbReference type="RefSeq" id="WP_207347942.1">
    <property type="nucleotide sequence ID" value="NZ_CP076456.1"/>
</dbReference>